<proteinExistence type="predicted"/>
<keyword evidence="2" id="KW-1185">Reference proteome</keyword>
<evidence type="ECO:0000313" key="2">
    <source>
        <dbReference type="Proteomes" id="UP000198374"/>
    </source>
</evidence>
<protein>
    <submittedName>
        <fullName evidence="1">Uncharacterized protein</fullName>
    </submittedName>
</protein>
<dbReference type="RefSeq" id="WP_089109382.1">
    <property type="nucleotide sequence ID" value="NZ_BCMF01000007.1"/>
</dbReference>
<comment type="caution">
    <text evidence="1">The sequence shown here is derived from an EMBL/GenBank/DDBJ whole genome shotgun (WGS) entry which is preliminary data.</text>
</comment>
<gene>
    <name evidence="1" type="ORF">IWT30_01550</name>
</gene>
<organism evidence="1 2">
    <name type="scientific">Secundilactobacillus mixtipabuli</name>
    <dbReference type="NCBI Taxonomy" id="1435342"/>
    <lineage>
        <taxon>Bacteria</taxon>
        <taxon>Bacillati</taxon>
        <taxon>Bacillota</taxon>
        <taxon>Bacilli</taxon>
        <taxon>Lactobacillales</taxon>
        <taxon>Lactobacillaceae</taxon>
        <taxon>Secundilactobacillus</taxon>
    </lineage>
</organism>
<accession>A0A1Z5IDQ2</accession>
<dbReference type="Proteomes" id="UP000198374">
    <property type="component" value="Unassembled WGS sequence"/>
</dbReference>
<dbReference type="EMBL" id="BCMF01000007">
    <property type="protein sequence ID" value="GAW99580.1"/>
    <property type="molecule type" value="Genomic_DNA"/>
</dbReference>
<reference evidence="1 2" key="1">
    <citation type="submission" date="2015-11" db="EMBL/GenBank/DDBJ databases">
        <title>Draft genome sequences of new species of the genus Lactobacillus isolated from orchardgrass silage.</title>
        <authorList>
            <person name="Tohno M."/>
            <person name="Tanizawa Y."/>
            <person name="Arita M."/>
        </authorList>
    </citation>
    <scope>NUCLEOTIDE SEQUENCE [LARGE SCALE GENOMIC DNA]</scope>
    <source>
        <strain evidence="1 2">IWT30</strain>
    </source>
</reference>
<name>A0A1Z5IDQ2_9LACO</name>
<dbReference type="AlphaFoldDB" id="A0A1Z5IDQ2"/>
<sequence>MATNESQLIQALLTLQTASTKADKQQVLQANATTPNFKTAIEFLLNPFDAVGLSTKKLNKPVALDYQADSFPALLTYLHAHRTGTNEDIAVVLGYLSQFNQDEQAILKSLIAKTLTLGVSAKS</sequence>
<evidence type="ECO:0000313" key="1">
    <source>
        <dbReference type="EMBL" id="GAW99580.1"/>
    </source>
</evidence>